<comment type="caution">
    <text evidence="1">The sequence shown here is derived from an EMBL/GenBank/DDBJ whole genome shotgun (WGS) entry which is preliminary data.</text>
</comment>
<protein>
    <recommendedName>
        <fullName evidence="3">SnoaL-like domain-containing protein</fullName>
    </recommendedName>
</protein>
<evidence type="ECO:0000313" key="1">
    <source>
        <dbReference type="EMBL" id="MDR7157074.1"/>
    </source>
</evidence>
<dbReference type="EMBL" id="JAVDWV010000028">
    <property type="protein sequence ID" value="MDR7157074.1"/>
    <property type="molecule type" value="Genomic_DNA"/>
</dbReference>
<reference evidence="1 2" key="1">
    <citation type="submission" date="2023-07" db="EMBL/GenBank/DDBJ databases">
        <title>Sorghum-associated microbial communities from plants grown in Nebraska, USA.</title>
        <authorList>
            <person name="Schachtman D."/>
        </authorList>
    </citation>
    <scope>NUCLEOTIDE SEQUENCE [LARGE SCALE GENOMIC DNA]</scope>
    <source>
        <strain evidence="1 2">4256</strain>
    </source>
</reference>
<proteinExistence type="predicted"/>
<dbReference type="Proteomes" id="UP001267638">
    <property type="component" value="Unassembled WGS sequence"/>
</dbReference>
<gene>
    <name evidence="1" type="ORF">J2W40_003922</name>
</gene>
<evidence type="ECO:0008006" key="3">
    <source>
        <dbReference type="Google" id="ProtNLM"/>
    </source>
</evidence>
<accession>A0ABU1X720</accession>
<dbReference type="Gene3D" id="3.10.450.50">
    <property type="match status" value="1"/>
</dbReference>
<name>A0ABU1X720_SPHXE</name>
<dbReference type="RefSeq" id="WP_310227605.1">
    <property type="nucleotide sequence ID" value="NZ_JAVDWV010000028.1"/>
</dbReference>
<dbReference type="SUPFAM" id="SSF54427">
    <property type="entry name" value="NTF2-like"/>
    <property type="match status" value="1"/>
</dbReference>
<keyword evidence="2" id="KW-1185">Reference proteome</keyword>
<sequence>MLGNYEEEYVRLDGKWKFKRVHFVSAVEAPYEEGWGKLVAQ</sequence>
<evidence type="ECO:0000313" key="2">
    <source>
        <dbReference type="Proteomes" id="UP001267638"/>
    </source>
</evidence>
<organism evidence="1 2">
    <name type="scientific">Sphingobium xenophagum</name>
    <dbReference type="NCBI Taxonomy" id="121428"/>
    <lineage>
        <taxon>Bacteria</taxon>
        <taxon>Pseudomonadati</taxon>
        <taxon>Pseudomonadota</taxon>
        <taxon>Alphaproteobacteria</taxon>
        <taxon>Sphingomonadales</taxon>
        <taxon>Sphingomonadaceae</taxon>
        <taxon>Sphingobium</taxon>
    </lineage>
</organism>
<dbReference type="InterPro" id="IPR032710">
    <property type="entry name" value="NTF2-like_dom_sf"/>
</dbReference>